<dbReference type="Gene3D" id="3.40.50.300">
    <property type="entry name" value="P-loop containing nucleotide triphosphate hydrolases"/>
    <property type="match status" value="1"/>
</dbReference>
<dbReference type="GO" id="GO:0003684">
    <property type="term" value="F:damaged DNA binding"/>
    <property type="evidence" value="ECO:0007669"/>
    <property type="project" value="InterPro"/>
</dbReference>
<dbReference type="NCBIfam" id="TIGR00416">
    <property type="entry name" value="sms"/>
    <property type="match status" value="1"/>
</dbReference>
<dbReference type="InterPro" id="IPR027417">
    <property type="entry name" value="P-loop_NTPase"/>
</dbReference>
<dbReference type="FunFam" id="3.40.50.300:FF:002364">
    <property type="entry name" value="DNA repair protein RadA"/>
    <property type="match status" value="1"/>
</dbReference>
<keyword evidence="7" id="KW-0238">DNA-binding</keyword>
<keyword evidence="2" id="KW-0547">Nucleotide-binding</keyword>
<proteinExistence type="predicted"/>
<dbReference type="Gene3D" id="3.30.230.10">
    <property type="match status" value="1"/>
</dbReference>
<evidence type="ECO:0000259" key="10">
    <source>
        <dbReference type="PROSITE" id="PS50162"/>
    </source>
</evidence>
<dbReference type="InterPro" id="IPR003593">
    <property type="entry name" value="AAA+_ATPase"/>
</dbReference>
<dbReference type="AlphaFoldDB" id="A0A0E0A541"/>
<dbReference type="Gramene" id="OGLUM06G03480.1">
    <property type="protein sequence ID" value="OGLUM06G03480.1"/>
    <property type="gene ID" value="OGLUM06G03480"/>
</dbReference>
<dbReference type="SMART" id="SM00382">
    <property type="entry name" value="AAA"/>
    <property type="match status" value="1"/>
</dbReference>
<dbReference type="PANTHER" id="PTHR32472">
    <property type="entry name" value="DNA REPAIR PROTEIN RADA"/>
    <property type="match status" value="1"/>
</dbReference>
<evidence type="ECO:0000256" key="2">
    <source>
        <dbReference type="ARBA" id="ARBA00022741"/>
    </source>
</evidence>
<dbReference type="GO" id="GO:0016787">
    <property type="term" value="F:hydrolase activity"/>
    <property type="evidence" value="ECO:0007669"/>
    <property type="project" value="UniProtKB-KW"/>
</dbReference>
<keyword evidence="1" id="KW-0479">Metal-binding</keyword>
<evidence type="ECO:0000256" key="3">
    <source>
        <dbReference type="ARBA" id="ARBA00022763"/>
    </source>
</evidence>
<keyword evidence="5" id="KW-0067">ATP-binding</keyword>
<evidence type="ECO:0000256" key="6">
    <source>
        <dbReference type="ARBA" id="ARBA00023016"/>
    </source>
</evidence>
<keyword evidence="6" id="KW-0346">Stress response</keyword>
<dbReference type="FunFam" id="3.30.230.10:FF:000053">
    <property type="entry name" value="DNA repair protein radA isogeny"/>
    <property type="match status" value="1"/>
</dbReference>
<dbReference type="Proteomes" id="UP000026961">
    <property type="component" value="Chromosome 6"/>
</dbReference>
<dbReference type="CDD" id="cd01121">
    <property type="entry name" value="RadA_SMS_N"/>
    <property type="match status" value="1"/>
</dbReference>
<dbReference type="InterPro" id="IPR020588">
    <property type="entry name" value="RecA_ATP-bd"/>
</dbReference>
<dbReference type="SUPFAM" id="SSF52540">
    <property type="entry name" value="P-loop containing nucleoside triphosphate hydrolases"/>
    <property type="match status" value="1"/>
</dbReference>
<dbReference type="InterPro" id="IPR020568">
    <property type="entry name" value="Ribosomal_Su5_D2-typ_SF"/>
</dbReference>
<dbReference type="EnsemblPlants" id="OGLUM06G03480.1">
    <property type="protein sequence ID" value="OGLUM06G03480.1"/>
    <property type="gene ID" value="OGLUM06G03480"/>
</dbReference>
<protein>
    <recommendedName>
        <fullName evidence="10">RecA family profile 1 domain-containing protein</fullName>
    </recommendedName>
</protein>
<dbReference type="PRINTS" id="PR01874">
    <property type="entry name" value="DNAREPAIRADA"/>
</dbReference>
<accession>A0A0E0A541</accession>
<dbReference type="Pfam" id="PF13541">
    <property type="entry name" value="ChlI"/>
    <property type="match status" value="1"/>
</dbReference>
<keyword evidence="12" id="KW-1185">Reference proteome</keyword>
<dbReference type="GO" id="GO:0000725">
    <property type="term" value="P:recombinational repair"/>
    <property type="evidence" value="ECO:0007669"/>
    <property type="project" value="TreeGrafter"/>
</dbReference>
<sequence length="744" mass="79295">MPHPSAAAMLPSPSSLLRLLRRPHPRLLPPPPPLLTRFLSSSSPGDAAGWASYDPLTDSLAPPAAAAAASDSEAPAEGEAWGVFDAVTGRIVMKEHPPYSQPPPPGPDEERSKVGRRRSAGVKDEARWSSVAAVGKARGKAGKERASYVCGNCGEGFSQWWGTCRHCEAMGTLTKYVPGSDPGASVGSHHAFRSWIPQKSKEMVPQSLQQVTKGVDQSEWRIPLSGNFGMEIARVLGGGVVPGSLILVGGDPGVGKSSLILQLASIMSENIGAGESSAVVYVSGEESIEQIGNRADRMSIKSRNLYLYSSTDIEDILDKIQPLSPRALIIDSIQTVYLRGFAGSAGNMTQVKECTSALLRFAKLTNIPVILIGHVTKTGDIAGPRLLEHIVDVVLYMEGERCLSHRLLRSVKNRFGSTDELGVFEMSGYGLQPVLNPTEMFLTEHDSDSEILAGLAVAVVLDGSRTFAIEVQALCVSGSPRNGEVVGIPRNRADIIISVLMKQAGLKLQDNAVFLNVVSGFMLTETAGDLAIAASICSSFLEYPIPNDIAFIGEVGLGGELRTVPRMDKRVLAIAKLGYKKCVVPKTSEKLLRPLNLELEILPCSNLKEVINTLLTVANGGTNSHSHRSIGRPLYLYPSRRRRSSAVSSMATTSDIAGRSFRCSCTQRAAVRATISNASSCLAVGSAGRLSSNLPSSPSSMIGSEKATKLVTSPSSFRSMKIGLLPVSISSITTPKLYTSLLRV</sequence>
<evidence type="ECO:0000256" key="9">
    <source>
        <dbReference type="SAM" id="MobiDB-lite"/>
    </source>
</evidence>
<dbReference type="GO" id="GO:0005524">
    <property type="term" value="F:ATP binding"/>
    <property type="evidence" value="ECO:0007669"/>
    <property type="project" value="UniProtKB-KW"/>
</dbReference>
<keyword evidence="3" id="KW-0227">DNA damage</keyword>
<keyword evidence="4" id="KW-0378">Hydrolase</keyword>
<dbReference type="InterPro" id="IPR004504">
    <property type="entry name" value="DNA_repair_RadA"/>
</dbReference>
<dbReference type="PANTHER" id="PTHR32472:SF10">
    <property type="entry name" value="DNA REPAIR PROTEIN RADA-LIKE PROTEIN"/>
    <property type="match status" value="1"/>
</dbReference>
<evidence type="ECO:0000256" key="1">
    <source>
        <dbReference type="ARBA" id="ARBA00022723"/>
    </source>
</evidence>
<dbReference type="GO" id="GO:0140664">
    <property type="term" value="F:ATP-dependent DNA damage sensor activity"/>
    <property type="evidence" value="ECO:0007669"/>
    <property type="project" value="InterPro"/>
</dbReference>
<dbReference type="InterPro" id="IPR014721">
    <property type="entry name" value="Ribsml_uS5_D2-typ_fold_subgr"/>
</dbReference>
<evidence type="ECO:0000256" key="5">
    <source>
        <dbReference type="ARBA" id="ARBA00022840"/>
    </source>
</evidence>
<feature type="domain" description="RecA family profile 1" evidence="10">
    <location>
        <begin position="221"/>
        <end position="375"/>
    </location>
</feature>
<organism evidence="11">
    <name type="scientific">Oryza glumipatula</name>
    <dbReference type="NCBI Taxonomy" id="40148"/>
    <lineage>
        <taxon>Eukaryota</taxon>
        <taxon>Viridiplantae</taxon>
        <taxon>Streptophyta</taxon>
        <taxon>Embryophyta</taxon>
        <taxon>Tracheophyta</taxon>
        <taxon>Spermatophyta</taxon>
        <taxon>Magnoliopsida</taxon>
        <taxon>Liliopsida</taxon>
        <taxon>Poales</taxon>
        <taxon>Poaceae</taxon>
        <taxon>BOP clade</taxon>
        <taxon>Oryzoideae</taxon>
        <taxon>Oryzeae</taxon>
        <taxon>Oryzinae</taxon>
        <taxon>Oryza</taxon>
    </lineage>
</organism>
<keyword evidence="8" id="KW-0234">DNA repair</keyword>
<feature type="region of interest" description="Disordered" evidence="9">
    <location>
        <begin position="94"/>
        <end position="127"/>
    </location>
</feature>
<reference evidence="11" key="2">
    <citation type="submission" date="2018-05" db="EMBL/GenBank/DDBJ databases">
        <title>OgluRS3 (Oryza glumaepatula Reference Sequence Version 3).</title>
        <authorList>
            <person name="Zhang J."/>
            <person name="Kudrna D."/>
            <person name="Lee S."/>
            <person name="Talag J."/>
            <person name="Welchert J."/>
            <person name="Wing R.A."/>
        </authorList>
    </citation>
    <scope>NUCLEOTIDE SEQUENCE [LARGE SCALE GENOMIC DNA]</scope>
</reference>
<evidence type="ECO:0000256" key="7">
    <source>
        <dbReference type="ARBA" id="ARBA00023125"/>
    </source>
</evidence>
<evidence type="ECO:0000313" key="11">
    <source>
        <dbReference type="EnsemblPlants" id="OGLUM06G03480.1"/>
    </source>
</evidence>
<dbReference type="eggNOG" id="ENOG502QQ01">
    <property type="taxonomic scope" value="Eukaryota"/>
</dbReference>
<dbReference type="GO" id="GO:0046872">
    <property type="term" value="F:metal ion binding"/>
    <property type="evidence" value="ECO:0007669"/>
    <property type="project" value="UniProtKB-KW"/>
</dbReference>
<name>A0A0E0A541_9ORYZ</name>
<evidence type="ECO:0000256" key="4">
    <source>
        <dbReference type="ARBA" id="ARBA00022801"/>
    </source>
</evidence>
<dbReference type="PROSITE" id="PS50162">
    <property type="entry name" value="RECA_2"/>
    <property type="match status" value="1"/>
</dbReference>
<reference evidence="11" key="1">
    <citation type="submission" date="2015-04" db="UniProtKB">
        <authorList>
            <consortium name="EnsemblPlants"/>
        </authorList>
    </citation>
    <scope>IDENTIFICATION</scope>
</reference>
<dbReference type="Pfam" id="PF13481">
    <property type="entry name" value="AAA_25"/>
    <property type="match status" value="1"/>
</dbReference>
<evidence type="ECO:0000313" key="12">
    <source>
        <dbReference type="Proteomes" id="UP000026961"/>
    </source>
</evidence>
<dbReference type="SUPFAM" id="SSF54211">
    <property type="entry name" value="Ribosomal protein S5 domain 2-like"/>
    <property type="match status" value="1"/>
</dbReference>
<evidence type="ECO:0000256" key="8">
    <source>
        <dbReference type="ARBA" id="ARBA00023204"/>
    </source>
</evidence>
<dbReference type="STRING" id="40148.A0A0E0A541"/>